<dbReference type="OrthoDB" id="3692888at2759"/>
<evidence type="ECO:0000256" key="2">
    <source>
        <dbReference type="SAM" id="MobiDB-lite"/>
    </source>
</evidence>
<feature type="region of interest" description="Disordered" evidence="2">
    <location>
        <begin position="358"/>
        <end position="381"/>
    </location>
</feature>
<evidence type="ECO:0000313" key="3">
    <source>
        <dbReference type="EMBL" id="KAJ4365754.1"/>
    </source>
</evidence>
<evidence type="ECO:0000313" key="4">
    <source>
        <dbReference type="Proteomes" id="UP001140560"/>
    </source>
</evidence>
<comment type="caution">
    <text evidence="3">The sequence shown here is derived from an EMBL/GenBank/DDBJ whole genome shotgun (WGS) entry which is preliminary data.</text>
</comment>
<feature type="compositionally biased region" description="Acidic residues" evidence="2">
    <location>
        <begin position="209"/>
        <end position="218"/>
    </location>
</feature>
<feature type="region of interest" description="Disordered" evidence="2">
    <location>
        <begin position="138"/>
        <end position="218"/>
    </location>
</feature>
<dbReference type="EMBL" id="JAPEUY010000015">
    <property type="protein sequence ID" value="KAJ4365754.1"/>
    <property type="molecule type" value="Genomic_DNA"/>
</dbReference>
<keyword evidence="4" id="KW-1185">Reference proteome</keyword>
<evidence type="ECO:0000256" key="1">
    <source>
        <dbReference type="SAM" id="Coils"/>
    </source>
</evidence>
<feature type="region of interest" description="Disordered" evidence="2">
    <location>
        <begin position="21"/>
        <end position="40"/>
    </location>
</feature>
<feature type="compositionally biased region" description="Low complexity" evidence="2">
    <location>
        <begin position="367"/>
        <end position="377"/>
    </location>
</feature>
<gene>
    <name evidence="3" type="ORF">N0V83_008374</name>
</gene>
<reference evidence="3" key="1">
    <citation type="submission" date="2022-10" db="EMBL/GenBank/DDBJ databases">
        <title>Tapping the CABI collections for fungal endophytes: first genome assemblies for Collariella, Neodidymelliopsis, Ascochyta clinopodiicola, Didymella pomorum, Didymosphaeria variabile, Neocosmospora piperis and Neocucurbitaria cava.</title>
        <authorList>
            <person name="Hill R."/>
        </authorList>
    </citation>
    <scope>NUCLEOTIDE SEQUENCE</scope>
    <source>
        <strain evidence="3">IMI 356814</strain>
    </source>
</reference>
<feature type="coiled-coil region" evidence="1">
    <location>
        <begin position="229"/>
        <end position="358"/>
    </location>
</feature>
<protein>
    <submittedName>
        <fullName evidence="3">Uncharacterized protein</fullName>
    </submittedName>
</protein>
<name>A0A9W8Y1V6_9PLEO</name>
<keyword evidence="1" id="KW-0175">Coiled coil</keyword>
<sequence>MASQRPLAHCYQHSHWYSKVRKSEDRSTSPSAEPETFLARTSLTPSTLSSSDPNLFNSLLLNREVVYHDSSTSLYSATSKPVSDKSLSAIETPRDGLDDAHQDFSFAHTRGEINQNLGRSNVPGMLAYLKANQIRSITRGRVNPGKSMATKTRAKNKEDKPQKRSASRTFPRASKSRKTGSTSHEALKSKTTHNLVRGKPLASSSTGDLSDDDDDSEDMQLEVEWLSTRRKDDQTSTELRRELEAAKAETDNLRRRNAQLERELNDEHEFSRVVVKERDQLRIEVNLSRSEHDELTAKYQDLQHRHVQARTDHEIIVEDIIKTRDLDTKSVQEVQGQVRTLKEENTRLIKENETLKATTTSLSPHRSTLSPTLSSISSDKEKKTDNIRKTYVMVKRRYDHLHKAANDLSTCTRSVDLSCFGEFGQNLKHLRSVLEEDSKEKQAYLVHGQSQYEN</sequence>
<proteinExistence type="predicted"/>
<dbReference type="Proteomes" id="UP001140560">
    <property type="component" value="Unassembled WGS sequence"/>
</dbReference>
<accession>A0A9W8Y1V6</accession>
<dbReference type="AlphaFoldDB" id="A0A9W8Y1V6"/>
<organism evidence="3 4">
    <name type="scientific">Neocucurbitaria cava</name>
    <dbReference type="NCBI Taxonomy" id="798079"/>
    <lineage>
        <taxon>Eukaryota</taxon>
        <taxon>Fungi</taxon>
        <taxon>Dikarya</taxon>
        <taxon>Ascomycota</taxon>
        <taxon>Pezizomycotina</taxon>
        <taxon>Dothideomycetes</taxon>
        <taxon>Pleosporomycetidae</taxon>
        <taxon>Pleosporales</taxon>
        <taxon>Pleosporineae</taxon>
        <taxon>Cucurbitariaceae</taxon>
        <taxon>Neocucurbitaria</taxon>
    </lineage>
</organism>